<dbReference type="EMBL" id="CM018037">
    <property type="protein sequence ID" value="KAA8539104.1"/>
    <property type="molecule type" value="Genomic_DNA"/>
</dbReference>
<evidence type="ECO:0000256" key="1">
    <source>
        <dbReference type="SAM" id="MobiDB-lite"/>
    </source>
</evidence>
<proteinExistence type="predicted"/>
<gene>
    <name evidence="2" type="ORF">F0562_025796</name>
</gene>
<reference evidence="2 3" key="1">
    <citation type="submission" date="2019-09" db="EMBL/GenBank/DDBJ databases">
        <title>A chromosome-level genome assembly of the Chinese tupelo Nyssa sinensis.</title>
        <authorList>
            <person name="Yang X."/>
            <person name="Kang M."/>
            <person name="Yang Y."/>
            <person name="Xiong H."/>
            <person name="Wang M."/>
            <person name="Zhang Z."/>
            <person name="Wang Z."/>
            <person name="Wu H."/>
            <person name="Ma T."/>
            <person name="Liu J."/>
            <person name="Xi Z."/>
        </authorList>
    </citation>
    <scope>NUCLEOTIDE SEQUENCE [LARGE SCALE GENOMIC DNA]</scope>
    <source>
        <strain evidence="2">J267</strain>
        <tissue evidence="2">Leaf</tissue>
    </source>
</reference>
<dbReference type="AlphaFoldDB" id="A0A5J5B908"/>
<organism evidence="2 3">
    <name type="scientific">Nyssa sinensis</name>
    <dbReference type="NCBI Taxonomy" id="561372"/>
    <lineage>
        <taxon>Eukaryota</taxon>
        <taxon>Viridiplantae</taxon>
        <taxon>Streptophyta</taxon>
        <taxon>Embryophyta</taxon>
        <taxon>Tracheophyta</taxon>
        <taxon>Spermatophyta</taxon>
        <taxon>Magnoliopsida</taxon>
        <taxon>eudicotyledons</taxon>
        <taxon>Gunneridae</taxon>
        <taxon>Pentapetalae</taxon>
        <taxon>asterids</taxon>
        <taxon>Cornales</taxon>
        <taxon>Nyssaceae</taxon>
        <taxon>Nyssa</taxon>
    </lineage>
</organism>
<dbReference type="PANTHER" id="PTHR47481:SF10">
    <property type="entry name" value="COPIA-LIKE POLYPROTEIN_RETROTRANSPOSON"/>
    <property type="match status" value="1"/>
</dbReference>
<evidence type="ECO:0000313" key="3">
    <source>
        <dbReference type="Proteomes" id="UP000325577"/>
    </source>
</evidence>
<dbReference type="Pfam" id="PF14223">
    <property type="entry name" value="Retrotran_gag_2"/>
    <property type="match status" value="1"/>
</dbReference>
<dbReference type="PANTHER" id="PTHR47481">
    <property type="match status" value="1"/>
</dbReference>
<feature type="region of interest" description="Disordered" evidence="1">
    <location>
        <begin position="137"/>
        <end position="189"/>
    </location>
</feature>
<protein>
    <recommendedName>
        <fullName evidence="4">Retrotransposon gag domain-containing protein</fullName>
    </recommendedName>
</protein>
<sequence>MVMSALISSLSESIIAEVVGCRSARDVWLSLAKTYASTSQARVVQTQLQLASLNKGSDSISVYYRRAKSLADSMAAAGRPLPSSEFVPYLLAGLGPDYDPLVSSVTTRIEPIGTEELLGHLLSHEARLHHHATNASLFSPTEPSAHFASRGRGRTFRSRGGPTSGRGRGHRGRSGRGYSGNTPNYFSSSTPTSRPVCQVCNRAGHIALTCHYRFNQSYTANLSPSAHYSSSNHQSDNIWYPDTAATHHVTSELGNLNLHASEHAWSPVDQISAIYSSTTWDSL</sequence>
<evidence type="ECO:0000313" key="2">
    <source>
        <dbReference type="EMBL" id="KAA8539104.1"/>
    </source>
</evidence>
<accession>A0A5J5B908</accession>
<evidence type="ECO:0008006" key="4">
    <source>
        <dbReference type="Google" id="ProtNLM"/>
    </source>
</evidence>
<dbReference type="OrthoDB" id="973354at2759"/>
<dbReference type="Proteomes" id="UP000325577">
    <property type="component" value="Linkage Group LG14"/>
</dbReference>
<keyword evidence="3" id="KW-1185">Reference proteome</keyword>
<name>A0A5J5B908_9ASTE</name>